<accession>A0A4R1M214</accession>
<dbReference type="AlphaFoldDB" id="A0A4R1M214"/>
<dbReference type="RefSeq" id="WP_132224832.1">
    <property type="nucleotide sequence ID" value="NZ_SMGO01000002.1"/>
</dbReference>
<dbReference type="EMBL" id="SMGO01000002">
    <property type="protein sequence ID" value="TCK83659.1"/>
    <property type="molecule type" value="Genomic_DNA"/>
</dbReference>
<gene>
    <name evidence="2" type="ORF">C8N28_2266</name>
</gene>
<keyword evidence="3" id="KW-1185">Reference proteome</keyword>
<dbReference type="OrthoDB" id="196738at2"/>
<dbReference type="Pfam" id="PF14376">
    <property type="entry name" value="Haem_bd"/>
    <property type="match status" value="1"/>
</dbReference>
<evidence type="ECO:0000313" key="2">
    <source>
        <dbReference type="EMBL" id="TCK83659.1"/>
    </source>
</evidence>
<organism evidence="2 3">
    <name type="scientific">Albibacterium bauzanense</name>
    <dbReference type="NCBI Taxonomy" id="653929"/>
    <lineage>
        <taxon>Bacteria</taxon>
        <taxon>Pseudomonadati</taxon>
        <taxon>Bacteroidota</taxon>
        <taxon>Sphingobacteriia</taxon>
        <taxon>Sphingobacteriales</taxon>
        <taxon>Sphingobacteriaceae</taxon>
        <taxon>Albibacterium</taxon>
    </lineage>
</organism>
<dbReference type="InterPro" id="IPR025992">
    <property type="entry name" value="Haem-bd"/>
</dbReference>
<proteinExistence type="predicted"/>
<evidence type="ECO:0000259" key="1">
    <source>
        <dbReference type="SMART" id="SM01235"/>
    </source>
</evidence>
<name>A0A4R1M214_9SPHI</name>
<dbReference type="Proteomes" id="UP000294616">
    <property type="component" value="Unassembled WGS sequence"/>
</dbReference>
<protein>
    <submittedName>
        <fullName evidence="2">Heme-binding protein</fullName>
    </submittedName>
</protein>
<feature type="domain" description="Haem-binding" evidence="1">
    <location>
        <begin position="12"/>
        <end position="145"/>
    </location>
</feature>
<reference evidence="2 3" key="1">
    <citation type="submission" date="2019-03" db="EMBL/GenBank/DDBJ databases">
        <title>Genomic Encyclopedia of Archaeal and Bacterial Type Strains, Phase II (KMG-II): from individual species to whole genera.</title>
        <authorList>
            <person name="Goeker M."/>
        </authorList>
    </citation>
    <scope>NUCLEOTIDE SEQUENCE [LARGE SCALE GENOMIC DNA]</scope>
    <source>
        <strain evidence="2 3">DSM 22554</strain>
    </source>
</reference>
<dbReference type="SMART" id="SM01235">
    <property type="entry name" value="Haem_bd"/>
    <property type="match status" value="1"/>
</dbReference>
<evidence type="ECO:0000313" key="3">
    <source>
        <dbReference type="Proteomes" id="UP000294616"/>
    </source>
</evidence>
<sequence>MGRVQKGLLFLLGVLVLIQFIQPARNTSGQAYPADISRIYPMQEKVQGILKISCYDCHSNNTDYPWYANIQPGGWWLASHIKNGKEELNFNEFGNYSSRRRQSKLKAIAGSIKDGTMPLASYTLIHNGAKLNSADKQLLLNWVQRMTDSLSHNK</sequence>
<comment type="caution">
    <text evidence="2">The sequence shown here is derived from an EMBL/GenBank/DDBJ whole genome shotgun (WGS) entry which is preliminary data.</text>
</comment>